<sequence length="150" mass="17254">MLTLQHPFPQIEFRVTPIKLKPISPIPIDRFLQIRRDSHFVSLSLSSSPSVSSAEVVAEEEEEGGILPVGLRRELMPKHVAVIMDGNVRWARKRKYPYSFGHEAGVRALIELISNCSKWGIKVLTVYAFSCDNWKRPKVEVDFMMRLFEE</sequence>
<organism evidence="2 3">
    <name type="scientific">Kingdonia uniflora</name>
    <dbReference type="NCBI Taxonomy" id="39325"/>
    <lineage>
        <taxon>Eukaryota</taxon>
        <taxon>Viridiplantae</taxon>
        <taxon>Streptophyta</taxon>
        <taxon>Embryophyta</taxon>
        <taxon>Tracheophyta</taxon>
        <taxon>Spermatophyta</taxon>
        <taxon>Magnoliopsida</taxon>
        <taxon>Ranunculales</taxon>
        <taxon>Circaeasteraceae</taxon>
        <taxon>Kingdonia</taxon>
    </lineage>
</organism>
<dbReference type="Pfam" id="PF01255">
    <property type="entry name" value="Prenyltransf"/>
    <property type="match status" value="1"/>
</dbReference>
<dbReference type="SUPFAM" id="SSF64005">
    <property type="entry name" value="Undecaprenyl diphosphate synthase"/>
    <property type="match status" value="1"/>
</dbReference>
<proteinExistence type="predicted"/>
<dbReference type="InterPro" id="IPR036424">
    <property type="entry name" value="UPP_synth-like_sf"/>
</dbReference>
<dbReference type="GO" id="GO:0016094">
    <property type="term" value="P:polyprenol biosynthetic process"/>
    <property type="evidence" value="ECO:0007669"/>
    <property type="project" value="TreeGrafter"/>
</dbReference>
<reference evidence="2 3" key="1">
    <citation type="journal article" date="2020" name="IScience">
        <title>Genome Sequencing of the Endangered Kingdonia uniflora (Circaeasteraceae, Ranunculales) Reveals Potential Mechanisms of Evolutionary Specialization.</title>
        <authorList>
            <person name="Sun Y."/>
            <person name="Deng T."/>
            <person name="Zhang A."/>
            <person name="Moore M.J."/>
            <person name="Landis J.B."/>
            <person name="Lin N."/>
            <person name="Zhang H."/>
            <person name="Zhang X."/>
            <person name="Huang J."/>
            <person name="Zhang X."/>
            <person name="Sun H."/>
            <person name="Wang H."/>
        </authorList>
    </citation>
    <scope>NUCLEOTIDE SEQUENCE [LARGE SCALE GENOMIC DNA]</scope>
    <source>
        <strain evidence="2">TB1705</strain>
        <tissue evidence="2">Leaf</tissue>
    </source>
</reference>
<gene>
    <name evidence="2" type="ORF">GIB67_036779</name>
</gene>
<dbReference type="AlphaFoldDB" id="A0A7J7LX02"/>
<name>A0A7J7LX02_9MAGN</name>
<dbReference type="GO" id="GO:0045547">
    <property type="term" value="F:ditrans,polycis-polyprenyl diphosphate synthase [(2E,6E)-farnesyl diphosphate specific] activity"/>
    <property type="evidence" value="ECO:0007669"/>
    <property type="project" value="TreeGrafter"/>
</dbReference>
<dbReference type="Gene3D" id="3.40.1180.10">
    <property type="entry name" value="Decaprenyl diphosphate synthase-like"/>
    <property type="match status" value="1"/>
</dbReference>
<dbReference type="GO" id="GO:0009570">
    <property type="term" value="C:chloroplast stroma"/>
    <property type="evidence" value="ECO:0007669"/>
    <property type="project" value="TreeGrafter"/>
</dbReference>
<comment type="caution">
    <text evidence="2">The sequence shown here is derived from an EMBL/GenBank/DDBJ whole genome shotgun (WGS) entry which is preliminary data.</text>
</comment>
<dbReference type="Proteomes" id="UP000541444">
    <property type="component" value="Unassembled WGS sequence"/>
</dbReference>
<dbReference type="InterPro" id="IPR001441">
    <property type="entry name" value="UPP_synth-like"/>
</dbReference>
<dbReference type="GO" id="GO:0009409">
    <property type="term" value="P:response to cold"/>
    <property type="evidence" value="ECO:0007669"/>
    <property type="project" value="TreeGrafter"/>
</dbReference>
<dbReference type="OrthoDB" id="4173905at2759"/>
<keyword evidence="3" id="KW-1185">Reference proteome</keyword>
<dbReference type="PANTHER" id="PTHR10291">
    <property type="entry name" value="DEHYDRODOLICHYL DIPHOSPHATE SYNTHASE FAMILY MEMBER"/>
    <property type="match status" value="1"/>
</dbReference>
<dbReference type="EMBL" id="JACGCM010001948">
    <property type="protein sequence ID" value="KAF6147060.1"/>
    <property type="molecule type" value="Genomic_DNA"/>
</dbReference>
<dbReference type="GO" id="GO:0009668">
    <property type="term" value="P:plastid membrane organization"/>
    <property type="evidence" value="ECO:0007669"/>
    <property type="project" value="TreeGrafter"/>
</dbReference>
<evidence type="ECO:0000313" key="2">
    <source>
        <dbReference type="EMBL" id="KAF6147060.1"/>
    </source>
</evidence>
<evidence type="ECO:0008006" key="4">
    <source>
        <dbReference type="Google" id="ProtNLM"/>
    </source>
</evidence>
<accession>A0A7J7LX02</accession>
<keyword evidence="1" id="KW-0808">Transferase</keyword>
<protein>
    <recommendedName>
        <fullName evidence="4">Alkyl transferase</fullName>
    </recommendedName>
</protein>
<evidence type="ECO:0000256" key="1">
    <source>
        <dbReference type="ARBA" id="ARBA00022679"/>
    </source>
</evidence>
<evidence type="ECO:0000313" key="3">
    <source>
        <dbReference type="Proteomes" id="UP000541444"/>
    </source>
</evidence>
<dbReference type="PANTHER" id="PTHR10291:SF0">
    <property type="entry name" value="DEHYDRODOLICHYL DIPHOSPHATE SYNTHASE 2"/>
    <property type="match status" value="1"/>
</dbReference>